<dbReference type="Proteomes" id="UP001609376">
    <property type="component" value="Unassembled WGS sequence"/>
</dbReference>
<sequence>MLKHLFMTSSVAILLMTSQGHAQTAPASTPPPPQKPAAATDPAFTQAELETMVAPVALYPDTLLMQILVSSTEPLDVMKADQYLLSNDADDATRKQYAESQDWDESVKVLTSAFPDVVEDMADHIDWTENMGNAMLTQSDDVMSAVQTMRRLAVDNGTLTSGDQQKVDVQQAPGSSDSAARTVVVTPTDPQRVYVPQYNPSTVYSNNLGNIVATTAVAFGTAALINDIFDDDDDWGHYWGCHDCGGWNGQPIIRDPNVNLNVDGNVRIGNRVDIDRDKLAWKPDRNKVQTARTRIDSERRNNNGRLTAINKNASVQDDLRNRLQARPGRGDLGGARAGIPSGAAKARLDHRPDIDRTSHFSAADKAKAINRTKVAHHGQPGAGANRAAVAAKKPVAHRAQHPKKPAVHQASHKKPTAIKRQASGARTKMASQRGHASRGHHAHRR</sequence>
<dbReference type="EMBL" id="JBIMPR010000019">
    <property type="protein sequence ID" value="MFH5776631.1"/>
    <property type="molecule type" value="Genomic_DNA"/>
</dbReference>
<evidence type="ECO:0000256" key="1">
    <source>
        <dbReference type="SAM" id="MobiDB-lite"/>
    </source>
</evidence>
<dbReference type="Pfam" id="PF11737">
    <property type="entry name" value="DUF3300"/>
    <property type="match status" value="1"/>
</dbReference>
<keyword evidence="4" id="KW-1185">Reference proteome</keyword>
<dbReference type="PANTHER" id="PTHR40269:SF1">
    <property type="entry name" value="OUTER MEMBRANE PROTEIN"/>
    <property type="match status" value="1"/>
</dbReference>
<comment type="caution">
    <text evidence="3">The sequence shown here is derived from an EMBL/GenBank/DDBJ whole genome shotgun (WGS) entry which is preliminary data.</text>
</comment>
<keyword evidence="2" id="KW-0732">Signal</keyword>
<feature type="compositionally biased region" description="Low complexity" evidence="1">
    <location>
        <begin position="382"/>
        <end position="393"/>
    </location>
</feature>
<gene>
    <name evidence="3" type="ORF">ACHFJ0_20500</name>
</gene>
<proteinExistence type="predicted"/>
<feature type="compositionally biased region" description="Basic residues" evidence="1">
    <location>
        <begin position="435"/>
        <end position="445"/>
    </location>
</feature>
<reference evidence="3 4" key="1">
    <citation type="submission" date="2024-10" db="EMBL/GenBank/DDBJ databases">
        <title>Paracoccus drimophilus sp. nov., a novel bacterium from corn roots in Hunan.</title>
        <authorList>
            <person name="Li X."/>
        </authorList>
    </citation>
    <scope>NUCLEOTIDE SEQUENCE [LARGE SCALE GENOMIC DNA]</scope>
    <source>
        <strain evidence="3 4">NGMCC 1.201697</strain>
    </source>
</reference>
<accession>A0ABW7LQN8</accession>
<dbReference type="RefSeq" id="WP_395135649.1">
    <property type="nucleotide sequence ID" value="NZ_JBIMPR010000019.1"/>
</dbReference>
<evidence type="ECO:0000256" key="2">
    <source>
        <dbReference type="SAM" id="SignalP"/>
    </source>
</evidence>
<feature type="compositionally biased region" description="Basic residues" evidence="1">
    <location>
        <begin position="394"/>
        <end position="417"/>
    </location>
</feature>
<feature type="region of interest" description="Disordered" evidence="1">
    <location>
        <begin position="375"/>
        <end position="445"/>
    </location>
</feature>
<protein>
    <submittedName>
        <fullName evidence="3">DUF3300 domain-containing protein</fullName>
    </submittedName>
</protein>
<dbReference type="InterPro" id="IPR021728">
    <property type="entry name" value="DUF3300"/>
</dbReference>
<feature type="chain" id="PRO_5045537988" evidence="2">
    <location>
        <begin position="23"/>
        <end position="445"/>
    </location>
</feature>
<dbReference type="PANTHER" id="PTHR40269">
    <property type="entry name" value="OUTER MEMBRANE PROTEIN-RELATED"/>
    <property type="match status" value="1"/>
</dbReference>
<organism evidence="3 4">
    <name type="scientific">Paracoccus broussonetiae subsp. drimophilus</name>
    <dbReference type="NCBI Taxonomy" id="3373869"/>
    <lineage>
        <taxon>Bacteria</taxon>
        <taxon>Pseudomonadati</taxon>
        <taxon>Pseudomonadota</taxon>
        <taxon>Alphaproteobacteria</taxon>
        <taxon>Rhodobacterales</taxon>
        <taxon>Paracoccaceae</taxon>
        <taxon>Paracoccus</taxon>
        <taxon>Paracoccus broussonetiae</taxon>
    </lineage>
</organism>
<evidence type="ECO:0000313" key="4">
    <source>
        <dbReference type="Proteomes" id="UP001609376"/>
    </source>
</evidence>
<name>A0ABW7LQN8_9RHOB</name>
<evidence type="ECO:0000313" key="3">
    <source>
        <dbReference type="EMBL" id="MFH5776631.1"/>
    </source>
</evidence>
<feature type="signal peptide" evidence="2">
    <location>
        <begin position="1"/>
        <end position="22"/>
    </location>
</feature>